<gene>
    <name evidence="1" type="ORF">HNP46_005516</name>
</gene>
<evidence type="ECO:0000313" key="1">
    <source>
        <dbReference type="EMBL" id="MBB4866611.1"/>
    </source>
</evidence>
<sequence>MHRFPLLQSPLLHDLLACYAQAASAGSFRRSELA</sequence>
<comment type="caution">
    <text evidence="1">The sequence shown here is derived from an EMBL/GenBank/DDBJ whole genome shotgun (WGS) entry which is preliminary data.</text>
</comment>
<protein>
    <submittedName>
        <fullName evidence="1">Uncharacterized protein</fullName>
    </submittedName>
</protein>
<dbReference type="AlphaFoldDB" id="A0A7W7KQ57"/>
<evidence type="ECO:0000313" key="2">
    <source>
        <dbReference type="Proteomes" id="UP000566995"/>
    </source>
</evidence>
<accession>A0A7W7KQ57</accession>
<dbReference type="Proteomes" id="UP000566995">
    <property type="component" value="Unassembled WGS sequence"/>
</dbReference>
<name>A0A7W7KQ57_PSENT</name>
<proteinExistence type="predicted"/>
<reference evidence="1 2" key="1">
    <citation type="submission" date="2020-08" db="EMBL/GenBank/DDBJ databases">
        <title>Functional genomics of gut bacteria from endangered species of beetles.</title>
        <authorList>
            <person name="Carlos-Shanley C."/>
        </authorList>
    </citation>
    <scope>NUCLEOTIDE SEQUENCE [LARGE SCALE GENOMIC DNA]</scope>
    <source>
        <strain evidence="1 2">S00179</strain>
    </source>
</reference>
<dbReference type="EMBL" id="JACHLI010000029">
    <property type="protein sequence ID" value="MBB4866611.1"/>
    <property type="molecule type" value="Genomic_DNA"/>
</dbReference>
<organism evidence="1 2">
    <name type="scientific">Pseudomonas nitroreducens</name>
    <dbReference type="NCBI Taxonomy" id="46680"/>
    <lineage>
        <taxon>Bacteria</taxon>
        <taxon>Pseudomonadati</taxon>
        <taxon>Pseudomonadota</taxon>
        <taxon>Gammaproteobacteria</taxon>
        <taxon>Pseudomonadales</taxon>
        <taxon>Pseudomonadaceae</taxon>
        <taxon>Pseudomonas</taxon>
    </lineage>
</organism>